<dbReference type="FunFam" id="3.10.250.10:FF:000016">
    <property type="entry name" value="Scavenger receptor cysteine-rich protein type 12"/>
    <property type="match status" value="1"/>
</dbReference>
<feature type="domain" description="SRCR" evidence="11">
    <location>
        <begin position="96"/>
        <end position="194"/>
    </location>
</feature>
<reference evidence="12 13" key="1">
    <citation type="journal article" date="2007" name="Science">
        <title>Sea anemone genome reveals ancestral eumetazoan gene repertoire and genomic organization.</title>
        <authorList>
            <person name="Putnam N.H."/>
            <person name="Srivastava M."/>
            <person name="Hellsten U."/>
            <person name="Dirks B."/>
            <person name="Chapman J."/>
            <person name="Salamov A."/>
            <person name="Terry A."/>
            <person name="Shapiro H."/>
            <person name="Lindquist E."/>
            <person name="Kapitonov V.V."/>
            <person name="Jurka J."/>
            <person name="Genikhovich G."/>
            <person name="Grigoriev I.V."/>
            <person name="Lucas S.M."/>
            <person name="Steele R.E."/>
            <person name="Finnerty J.R."/>
            <person name="Technau U."/>
            <person name="Martindale M.Q."/>
            <person name="Rokhsar D.S."/>
        </authorList>
    </citation>
    <scope>NUCLEOTIDE SEQUENCE [LARGE SCALE GENOMIC DNA]</scope>
    <source>
        <strain evidence="13">CH2 X CH6</strain>
    </source>
</reference>
<feature type="domain" description="SRCR" evidence="11">
    <location>
        <begin position="1"/>
        <end position="90"/>
    </location>
</feature>
<dbReference type="HOGENOM" id="CLU_002555_11_0_1"/>
<evidence type="ECO:0000313" key="12">
    <source>
        <dbReference type="EMBL" id="EDO43186.1"/>
    </source>
</evidence>
<evidence type="ECO:0000256" key="2">
    <source>
        <dbReference type="ARBA" id="ARBA00022692"/>
    </source>
</evidence>
<dbReference type="EMBL" id="DS469556">
    <property type="protein sequence ID" value="EDO43186.1"/>
    <property type="molecule type" value="Genomic_DNA"/>
</dbReference>
<keyword evidence="4" id="KW-0677">Repeat</keyword>
<evidence type="ECO:0000256" key="4">
    <source>
        <dbReference type="ARBA" id="ARBA00022737"/>
    </source>
</evidence>
<dbReference type="PANTHER" id="PTHR48071">
    <property type="entry name" value="SRCR DOMAIN-CONTAINING PROTEIN"/>
    <property type="match status" value="1"/>
</dbReference>
<feature type="disulfide bond" evidence="10">
    <location>
        <begin position="166"/>
        <end position="176"/>
    </location>
</feature>
<dbReference type="InParanoid" id="A7RZ81"/>
<dbReference type="InterPro" id="IPR036772">
    <property type="entry name" value="SRCR-like_dom_sf"/>
</dbReference>
<keyword evidence="5" id="KW-1133">Transmembrane helix</keyword>
<feature type="disulfide bond" evidence="10">
    <location>
        <begin position="61"/>
        <end position="71"/>
    </location>
</feature>
<keyword evidence="7 10" id="KW-1015">Disulfide bond</keyword>
<dbReference type="GO" id="GO:0016020">
    <property type="term" value="C:membrane"/>
    <property type="evidence" value="ECO:0007669"/>
    <property type="project" value="UniProtKB-SubCell"/>
</dbReference>
<protein>
    <recommendedName>
        <fullName evidence="11">SRCR domain-containing protein</fullName>
    </recommendedName>
</protein>
<evidence type="ECO:0000256" key="10">
    <source>
        <dbReference type="PROSITE-ProRule" id="PRU00196"/>
    </source>
</evidence>
<evidence type="ECO:0000256" key="7">
    <source>
        <dbReference type="ARBA" id="ARBA00023157"/>
    </source>
</evidence>
<feature type="domain" description="SRCR" evidence="11">
    <location>
        <begin position="198"/>
        <end position="296"/>
    </location>
</feature>
<evidence type="ECO:0000256" key="6">
    <source>
        <dbReference type="ARBA" id="ARBA00023136"/>
    </source>
</evidence>
<dbReference type="SUPFAM" id="SSF56487">
    <property type="entry name" value="SRCR-like"/>
    <property type="match status" value="4"/>
</dbReference>
<evidence type="ECO:0000256" key="5">
    <source>
        <dbReference type="ARBA" id="ARBA00022989"/>
    </source>
</evidence>
<evidence type="ECO:0000256" key="9">
    <source>
        <dbReference type="ARBA" id="ARBA00023180"/>
    </source>
</evidence>
<evidence type="ECO:0000256" key="8">
    <source>
        <dbReference type="ARBA" id="ARBA00023170"/>
    </source>
</evidence>
<keyword evidence="6" id="KW-0472">Membrane</keyword>
<sequence length="403" mass="42599">QGRLELLVNGTWGTVSGNVSWGIKEARVACRMLDLPNATQAVRGGLFGPGEGPVLFSEFQCTGTEQSLLDCPREDSIGCAHAQDAGVVCGDPKDDVFLVGGLTPNQGNVIVLLNGTFGAIHGVGWDREDADVVCRMKGLPRASNIVKEAFFGVQYGMRTLLNDVQCLGNESSLFDCPMKTEVIEHGLPAGVVCGNLEVRFINGTLPSSGLVQLKVSGTWGPVCDITWNVKHARVVCRLLGYPDAFSATVGSVFGQSSGIAVLGIVRCRGDERSLFDCDGYGFTPCDGRANAGVFCEEPAVHLRLVGRGSTANQGRLELSIAGINGTVCNLGWDSLDASVVCRMLGRGSTGYPVKNTAFGPGDGAILLRNVRCEGNEVNLLSCLHDVMGRDTDCNHDTDVGVVC</sequence>
<feature type="domain" description="SRCR" evidence="11">
    <location>
        <begin position="302"/>
        <end position="403"/>
    </location>
</feature>
<comment type="subcellular location">
    <subcellularLocation>
        <location evidence="1">Membrane</location>
        <topology evidence="1">Single-pass membrane protein</topology>
    </subcellularLocation>
</comment>
<dbReference type="PROSITE" id="PS50287">
    <property type="entry name" value="SRCR_2"/>
    <property type="match status" value="4"/>
</dbReference>
<keyword evidence="3" id="KW-0732">Signal</keyword>
<evidence type="ECO:0000256" key="1">
    <source>
        <dbReference type="ARBA" id="ARBA00004167"/>
    </source>
</evidence>
<dbReference type="PANTHER" id="PTHR48071:SF18">
    <property type="entry name" value="DELETED IN MALIGNANT BRAIN TUMORS 1 PROTEIN-RELATED"/>
    <property type="match status" value="1"/>
</dbReference>
<evidence type="ECO:0000313" key="13">
    <source>
        <dbReference type="Proteomes" id="UP000001593"/>
    </source>
</evidence>
<dbReference type="Pfam" id="PF00530">
    <property type="entry name" value="SRCR"/>
    <property type="match status" value="4"/>
</dbReference>
<feature type="disulfide bond" evidence="10">
    <location>
        <begin position="267"/>
        <end position="277"/>
    </location>
</feature>
<dbReference type="PRINTS" id="PR00258">
    <property type="entry name" value="SPERACTRCPTR"/>
</dbReference>
<proteinExistence type="predicted"/>
<feature type="disulfide bond" evidence="10">
    <location>
        <begin position="372"/>
        <end position="382"/>
    </location>
</feature>
<dbReference type="PROSITE" id="PS00420">
    <property type="entry name" value="SRCR_1"/>
    <property type="match status" value="1"/>
</dbReference>
<keyword evidence="2" id="KW-0812">Transmembrane</keyword>
<accession>A7RZ81</accession>
<organism evidence="12 13">
    <name type="scientific">Nematostella vectensis</name>
    <name type="common">Starlet sea anemone</name>
    <dbReference type="NCBI Taxonomy" id="45351"/>
    <lineage>
        <taxon>Eukaryota</taxon>
        <taxon>Metazoa</taxon>
        <taxon>Cnidaria</taxon>
        <taxon>Anthozoa</taxon>
        <taxon>Hexacorallia</taxon>
        <taxon>Actiniaria</taxon>
        <taxon>Edwardsiidae</taxon>
        <taxon>Nematostella</taxon>
    </lineage>
</organism>
<dbReference type="InterPro" id="IPR001190">
    <property type="entry name" value="SRCR"/>
</dbReference>
<name>A7RZ81_NEMVE</name>
<dbReference type="SMART" id="SM00202">
    <property type="entry name" value="SR"/>
    <property type="match status" value="4"/>
</dbReference>
<dbReference type="Proteomes" id="UP000001593">
    <property type="component" value="Unassembled WGS sequence"/>
</dbReference>
<keyword evidence="13" id="KW-1185">Reference proteome</keyword>
<evidence type="ECO:0000256" key="3">
    <source>
        <dbReference type="ARBA" id="ARBA00022729"/>
    </source>
</evidence>
<dbReference type="OMA" id="CDGRANA"/>
<feature type="non-terminal residue" evidence="12">
    <location>
        <position position="403"/>
    </location>
</feature>
<evidence type="ECO:0000259" key="11">
    <source>
        <dbReference type="PROSITE" id="PS50287"/>
    </source>
</evidence>
<dbReference type="AlphaFoldDB" id="A7RZ81"/>
<comment type="caution">
    <text evidence="10">Lacks conserved residue(s) required for the propagation of feature annotation.</text>
</comment>
<dbReference type="STRING" id="45351.A7RZ81"/>
<dbReference type="Gene3D" id="3.10.250.10">
    <property type="entry name" value="SRCR-like domain"/>
    <property type="match status" value="4"/>
</dbReference>
<keyword evidence="8" id="KW-0675">Receptor</keyword>
<keyword evidence="9" id="KW-0325">Glycoprotein</keyword>
<gene>
    <name evidence="12" type="ORF">NEMVEDRAFT_v1g98657</name>
</gene>
<dbReference type="PhylomeDB" id="A7RZ81"/>
<feature type="non-terminal residue" evidence="12">
    <location>
        <position position="1"/>
    </location>
</feature>
<dbReference type="FunFam" id="3.10.250.10:FF:000007">
    <property type="entry name" value="Soluble scavenger receptor cysteine-rich domain-containing protein SSC5D"/>
    <property type="match status" value="3"/>
</dbReference>